<organism evidence="2 3">
    <name type="scientific">Arundinibacter roseus</name>
    <dbReference type="NCBI Taxonomy" id="2070510"/>
    <lineage>
        <taxon>Bacteria</taxon>
        <taxon>Pseudomonadati</taxon>
        <taxon>Bacteroidota</taxon>
        <taxon>Cytophagia</taxon>
        <taxon>Cytophagales</taxon>
        <taxon>Spirosomataceae</taxon>
        <taxon>Arundinibacter</taxon>
    </lineage>
</organism>
<protein>
    <recommendedName>
        <fullName evidence="4">DUF3311 domain-containing protein</fullName>
    </recommendedName>
</protein>
<keyword evidence="1" id="KW-0812">Transmembrane</keyword>
<evidence type="ECO:0008006" key="4">
    <source>
        <dbReference type="Google" id="ProtNLM"/>
    </source>
</evidence>
<comment type="caution">
    <text evidence="2">The sequence shown here is derived from an EMBL/GenBank/DDBJ whole genome shotgun (WGS) entry which is preliminary data.</text>
</comment>
<evidence type="ECO:0000256" key="1">
    <source>
        <dbReference type="SAM" id="Phobius"/>
    </source>
</evidence>
<keyword evidence="1" id="KW-1133">Transmembrane helix</keyword>
<dbReference type="Proteomes" id="UP000295706">
    <property type="component" value="Unassembled WGS sequence"/>
</dbReference>
<name>A0A4R4KN36_9BACT</name>
<dbReference type="EMBL" id="SMJU01000002">
    <property type="protein sequence ID" value="TDB67961.1"/>
    <property type="molecule type" value="Genomic_DNA"/>
</dbReference>
<gene>
    <name evidence="2" type="ORF">EZE20_03275</name>
</gene>
<keyword evidence="3" id="KW-1185">Reference proteome</keyword>
<keyword evidence="1" id="KW-0472">Membrane</keyword>
<feature type="transmembrane region" description="Helical" evidence="1">
    <location>
        <begin position="37"/>
        <end position="57"/>
    </location>
</feature>
<proteinExistence type="predicted"/>
<evidence type="ECO:0000313" key="3">
    <source>
        <dbReference type="Proteomes" id="UP000295706"/>
    </source>
</evidence>
<dbReference type="AlphaFoldDB" id="A0A4R4KN36"/>
<accession>A0A4R4KN36</accession>
<reference evidence="2 3" key="1">
    <citation type="submission" date="2019-02" db="EMBL/GenBank/DDBJ databases">
        <title>Arundinibacter roseus gen. nov., sp. nov., a new member of the family Cytophagaceae.</title>
        <authorList>
            <person name="Szuroczki S."/>
            <person name="Khayer B."/>
            <person name="Sproer C."/>
            <person name="Toumi M."/>
            <person name="Szabo A."/>
            <person name="Felfoldi T."/>
            <person name="Schumann P."/>
            <person name="Toth E."/>
        </authorList>
    </citation>
    <scope>NUCLEOTIDE SEQUENCE [LARGE SCALE GENOMIC DNA]</scope>
    <source>
        <strain evidence="2 3">DMA-k-7a</strain>
    </source>
</reference>
<dbReference type="RefSeq" id="WP_132114464.1">
    <property type="nucleotide sequence ID" value="NZ_SMJU01000002.1"/>
</dbReference>
<evidence type="ECO:0000313" key="2">
    <source>
        <dbReference type="EMBL" id="TDB67961.1"/>
    </source>
</evidence>
<sequence length="66" mass="7585">MNTLDQRLAALSLLAALLLNTPLLRIANTPATFRGIPLFYLYILLVWLLMIGLLIYFMHTKKTRQP</sequence>